<dbReference type="RefSeq" id="WP_142453562.1">
    <property type="nucleotide sequence ID" value="NZ_FXTP01000003.1"/>
</dbReference>
<dbReference type="AlphaFoldDB" id="A0A521BV93"/>
<dbReference type="EMBL" id="FXTP01000003">
    <property type="protein sequence ID" value="SMO51089.1"/>
    <property type="molecule type" value="Genomic_DNA"/>
</dbReference>
<dbReference type="NCBIfam" id="NF046080">
    <property type="entry name" value="PID_CTERM"/>
    <property type="match status" value="1"/>
</dbReference>
<name>A0A521BV93_9BACT</name>
<accession>A0A521BV93</accession>
<organism evidence="1 2">
    <name type="scientific">Gracilimonas mengyeensis</name>
    <dbReference type="NCBI Taxonomy" id="1302730"/>
    <lineage>
        <taxon>Bacteria</taxon>
        <taxon>Pseudomonadati</taxon>
        <taxon>Balneolota</taxon>
        <taxon>Balneolia</taxon>
        <taxon>Balneolales</taxon>
        <taxon>Balneolaceae</taxon>
        <taxon>Gracilimonas</taxon>
    </lineage>
</organism>
<dbReference type="InterPro" id="IPR058207">
    <property type="entry name" value="PID_CTERM"/>
</dbReference>
<dbReference type="Proteomes" id="UP000317557">
    <property type="component" value="Unassembled WGS sequence"/>
</dbReference>
<gene>
    <name evidence="1" type="ORF">SAMN06265219_103138</name>
</gene>
<reference evidence="1 2" key="1">
    <citation type="submission" date="2017-05" db="EMBL/GenBank/DDBJ databases">
        <authorList>
            <person name="Varghese N."/>
            <person name="Submissions S."/>
        </authorList>
    </citation>
    <scope>NUCLEOTIDE SEQUENCE [LARGE SCALE GENOMIC DNA]</scope>
    <source>
        <strain evidence="1 2">DSM 21985</strain>
    </source>
</reference>
<protein>
    <submittedName>
        <fullName evidence="1">Uncharacterized protein</fullName>
    </submittedName>
</protein>
<keyword evidence="2" id="KW-1185">Reference proteome</keyword>
<evidence type="ECO:0000313" key="2">
    <source>
        <dbReference type="Proteomes" id="UP000317557"/>
    </source>
</evidence>
<proteinExistence type="predicted"/>
<sequence>MKISFILLFTIFISLILTTLAFGQPPGLPSTAPSQAPIDGGLGLLAAAGGAYAWKKLRDKKAE</sequence>
<evidence type="ECO:0000313" key="1">
    <source>
        <dbReference type="EMBL" id="SMO51089.1"/>
    </source>
</evidence>